<sequence>MRLIVAGDCEKHDFILTVANLINSYYADQSVVIVTDNPRHYGYFQQMEIPIHFDLSIERTEDFIIYDLHNDLPDYLMSEDTKTVFATSFERCSIESATEFAKITTPLALLMIGSECSINEKYIRLNVPIRVDNFGYYDNATRRIDWVFDGCIRLTKLDKDFKEAVELYLTEIVEIPSKDLRKLWSFAMKRGK</sequence>
<dbReference type="Proteomes" id="UP000279446">
    <property type="component" value="Unassembled WGS sequence"/>
</dbReference>
<name>A0A3S1DHK6_9BACL</name>
<accession>A0A3S1DHK6</accession>
<dbReference type="EMBL" id="RZNY01000043">
    <property type="protein sequence ID" value="RUT39522.1"/>
    <property type="molecule type" value="Genomic_DNA"/>
</dbReference>
<proteinExistence type="predicted"/>
<keyword evidence="2" id="KW-1185">Reference proteome</keyword>
<dbReference type="OrthoDB" id="2588905at2"/>
<evidence type="ECO:0000313" key="2">
    <source>
        <dbReference type="Proteomes" id="UP000279446"/>
    </source>
</evidence>
<protein>
    <submittedName>
        <fullName evidence="1">Uncharacterized protein</fullName>
    </submittedName>
</protein>
<dbReference type="AlphaFoldDB" id="A0A3S1DHK6"/>
<organism evidence="1 2">
    <name type="scientific">Paenibacillus anaericanus</name>
    <dbReference type="NCBI Taxonomy" id="170367"/>
    <lineage>
        <taxon>Bacteria</taxon>
        <taxon>Bacillati</taxon>
        <taxon>Bacillota</taxon>
        <taxon>Bacilli</taxon>
        <taxon>Bacillales</taxon>
        <taxon>Paenibacillaceae</taxon>
        <taxon>Paenibacillus</taxon>
    </lineage>
</organism>
<dbReference type="RefSeq" id="WP_127194963.1">
    <property type="nucleotide sequence ID" value="NZ_RZNY01000043.1"/>
</dbReference>
<comment type="caution">
    <text evidence="1">The sequence shown here is derived from an EMBL/GenBank/DDBJ whole genome shotgun (WGS) entry which is preliminary data.</text>
</comment>
<gene>
    <name evidence="1" type="ORF">EJP82_25930</name>
</gene>
<evidence type="ECO:0000313" key="1">
    <source>
        <dbReference type="EMBL" id="RUT39522.1"/>
    </source>
</evidence>
<reference evidence="1 2" key="1">
    <citation type="submission" date="2018-12" db="EMBL/GenBank/DDBJ databases">
        <authorList>
            <person name="Sun L."/>
            <person name="Chen Z."/>
        </authorList>
    </citation>
    <scope>NUCLEOTIDE SEQUENCE [LARGE SCALE GENOMIC DNA]</scope>
    <source>
        <strain evidence="1 2">DSM 15890</strain>
    </source>
</reference>